<dbReference type="RefSeq" id="WP_199383387.1">
    <property type="nucleotide sequence ID" value="NZ_JAEMHM010000005.1"/>
</dbReference>
<dbReference type="AlphaFoldDB" id="A0A8J7IXE6"/>
<organism evidence="2 3">
    <name type="scientific">Geomesophilobacter sediminis</name>
    <dbReference type="NCBI Taxonomy" id="2798584"/>
    <lineage>
        <taxon>Bacteria</taxon>
        <taxon>Pseudomonadati</taxon>
        <taxon>Thermodesulfobacteriota</taxon>
        <taxon>Desulfuromonadia</taxon>
        <taxon>Geobacterales</taxon>
        <taxon>Geobacteraceae</taxon>
        <taxon>Geomesophilobacter</taxon>
    </lineage>
</organism>
<keyword evidence="1" id="KW-0472">Membrane</keyword>
<dbReference type="EMBL" id="JAEMHM010000005">
    <property type="protein sequence ID" value="MBJ6724547.1"/>
    <property type="molecule type" value="Genomic_DNA"/>
</dbReference>
<keyword evidence="1" id="KW-1133">Transmembrane helix</keyword>
<gene>
    <name evidence="2" type="ORF">JFN93_07505</name>
</gene>
<dbReference type="PROSITE" id="PS51257">
    <property type="entry name" value="PROKAR_LIPOPROTEIN"/>
    <property type="match status" value="1"/>
</dbReference>
<comment type="caution">
    <text evidence="2">The sequence shown here is derived from an EMBL/GenBank/DDBJ whole genome shotgun (WGS) entry which is preliminary data.</text>
</comment>
<name>A0A8J7IXE6_9BACT</name>
<reference evidence="2" key="1">
    <citation type="submission" date="2020-12" db="EMBL/GenBank/DDBJ databases">
        <title>Geomonas sp. Red875, isolated from river sediment.</title>
        <authorList>
            <person name="Xu Z."/>
            <person name="Zhang Z."/>
            <person name="Masuda Y."/>
            <person name="Itoh H."/>
            <person name="Senoo K."/>
        </authorList>
    </citation>
    <scope>NUCLEOTIDE SEQUENCE</scope>
    <source>
        <strain evidence="2">Red875</strain>
    </source>
</reference>
<evidence type="ECO:0000256" key="1">
    <source>
        <dbReference type="SAM" id="Phobius"/>
    </source>
</evidence>
<feature type="transmembrane region" description="Helical" evidence="1">
    <location>
        <begin position="7"/>
        <end position="27"/>
    </location>
</feature>
<evidence type="ECO:0008006" key="4">
    <source>
        <dbReference type="Google" id="ProtNLM"/>
    </source>
</evidence>
<keyword evidence="1" id="KW-0812">Transmembrane</keyword>
<proteinExistence type="predicted"/>
<keyword evidence="3" id="KW-1185">Reference proteome</keyword>
<sequence length="53" mass="6006">MKRTIKVILSAVVLSSMLSGCVIWPWWGDEGHGHGHYHGERGDWHGGEHEGRR</sequence>
<protein>
    <recommendedName>
        <fullName evidence="4">Lipoprotein</fullName>
    </recommendedName>
</protein>
<evidence type="ECO:0000313" key="2">
    <source>
        <dbReference type="EMBL" id="MBJ6724547.1"/>
    </source>
</evidence>
<accession>A0A8J7IXE6</accession>
<dbReference type="Proteomes" id="UP000636888">
    <property type="component" value="Unassembled WGS sequence"/>
</dbReference>
<evidence type="ECO:0000313" key="3">
    <source>
        <dbReference type="Proteomes" id="UP000636888"/>
    </source>
</evidence>